<accession>A0A081NFV8</accession>
<dbReference type="EMBL" id="JOKH01000003">
    <property type="protein sequence ID" value="KEQ17331.1"/>
    <property type="molecule type" value="Genomic_DNA"/>
</dbReference>
<proteinExistence type="predicted"/>
<reference evidence="1 2" key="1">
    <citation type="submission" date="2014-06" db="EMBL/GenBank/DDBJ databases">
        <title>Whole Genome Sequences of Three Symbiotic Endozoicomonas Bacteria.</title>
        <authorList>
            <person name="Neave M.J."/>
            <person name="Apprill A."/>
            <person name="Voolstra C.R."/>
        </authorList>
    </citation>
    <scope>NUCLEOTIDE SEQUENCE [LARGE SCALE GENOMIC DNA]</scope>
    <source>
        <strain evidence="1 2">DSM 25634</strain>
    </source>
</reference>
<keyword evidence="2" id="KW-1185">Reference proteome</keyword>
<sequence>MFFTFSIWSAMSVRIILVCILVIWWAGAKAGATPEPWSNTPLFQLDGDGKLLKGQEEGCVIVGHQGEVRVRFRLPPDSLAEFPGKTESRFRTDGRFKSRQGRGQCLSKEHCEDQDGNTVKPFDYHLHDFYLKTVSIHNGKKRQEVTRHSQPDTIQRVIFTNKEPGSSYCPDSQGISRVESWFEVAGLYVGKLFVLWLGEKVTDGALSNFKNGAFAESLMPYGVLEAQVKFADQLRTLLENEKNMSPGDSACAVSALYAVTYFTFLSRMGKIEYEELTTFQGFRTFWASAMAGTGLECADLNGVMPYVAEALYPAEGSDRSEGSQAISEVFKGPVNLAGLYIGKDVFFHPSMYGLGTKLSIKGAINIRDLLYRANHGLAPDYANVMQVIEDGVMLMATHPLKGSDGILNILNDEYKKQVGGGLSGQLPFSQSHGENDQSGEVLVYIFEAILTGVILSSVLDPAKAVALPYLAHMVRPLTAVVQPVVAPPLALINICLSPIAWTVGKMGSAAAWASSQAISPVRYVCPELMGALSTKVAGTVAKETGKAILKGGGMGVALRTVGDKLVSPAAARFADYVINQSNPNKMHWSLFQSGRMVTIGYE</sequence>
<evidence type="ECO:0000313" key="1">
    <source>
        <dbReference type="EMBL" id="KEQ17331.1"/>
    </source>
</evidence>
<comment type="caution">
    <text evidence="1">The sequence shown here is derived from an EMBL/GenBank/DDBJ whole genome shotgun (WGS) entry which is preliminary data.</text>
</comment>
<organism evidence="1 2">
    <name type="scientific">Endozoicomonas numazuensis</name>
    <dbReference type="NCBI Taxonomy" id="1137799"/>
    <lineage>
        <taxon>Bacteria</taxon>
        <taxon>Pseudomonadati</taxon>
        <taxon>Pseudomonadota</taxon>
        <taxon>Gammaproteobacteria</taxon>
        <taxon>Oceanospirillales</taxon>
        <taxon>Endozoicomonadaceae</taxon>
        <taxon>Endozoicomonas</taxon>
    </lineage>
</organism>
<dbReference type="Proteomes" id="UP000028073">
    <property type="component" value="Unassembled WGS sequence"/>
</dbReference>
<protein>
    <submittedName>
        <fullName evidence="1">Uncharacterized protein</fullName>
    </submittedName>
</protein>
<evidence type="ECO:0000313" key="2">
    <source>
        <dbReference type="Proteomes" id="UP000028073"/>
    </source>
</evidence>
<dbReference type="AlphaFoldDB" id="A0A081NFV8"/>
<dbReference type="STRING" id="1137799.GZ78_16095"/>
<gene>
    <name evidence="1" type="ORF">GZ78_16095</name>
</gene>
<name>A0A081NFV8_9GAMM</name>